<protein>
    <submittedName>
        <fullName evidence="1">Uncharacterized protein</fullName>
    </submittedName>
</protein>
<accession>A0A7X6RG46</accession>
<name>A0A7X6RG46_9NOCA</name>
<dbReference type="RefSeq" id="WP_157171328.1">
    <property type="nucleotide sequence ID" value="NZ_CAWPHS010000001.1"/>
</dbReference>
<organism evidence="1 2">
    <name type="scientific">Nocardia veterana</name>
    <dbReference type="NCBI Taxonomy" id="132249"/>
    <lineage>
        <taxon>Bacteria</taxon>
        <taxon>Bacillati</taxon>
        <taxon>Actinomycetota</taxon>
        <taxon>Actinomycetes</taxon>
        <taxon>Mycobacteriales</taxon>
        <taxon>Nocardiaceae</taxon>
        <taxon>Nocardia</taxon>
    </lineage>
</organism>
<evidence type="ECO:0000313" key="2">
    <source>
        <dbReference type="Proteomes" id="UP000523447"/>
    </source>
</evidence>
<reference evidence="1 2" key="1">
    <citation type="submission" date="2020-04" db="EMBL/GenBank/DDBJ databases">
        <title>MicrobeNet Type strains.</title>
        <authorList>
            <person name="Nicholson A.C."/>
        </authorList>
    </citation>
    <scope>NUCLEOTIDE SEQUENCE [LARGE SCALE GENOMIC DNA]</scope>
    <source>
        <strain evidence="1 2">DSM 44445</strain>
    </source>
</reference>
<evidence type="ECO:0000313" key="1">
    <source>
        <dbReference type="EMBL" id="NKY84248.1"/>
    </source>
</evidence>
<proteinExistence type="predicted"/>
<gene>
    <name evidence="1" type="ORF">HGA07_01245</name>
</gene>
<sequence length="45" mass="5239">MTNENSTSAPREPHPNRTRMRVVFSRPGVMTVRFDQAPVPTEERR</sequence>
<dbReference type="AlphaFoldDB" id="A0A7X6RG46"/>
<comment type="caution">
    <text evidence="1">The sequence shown here is derived from an EMBL/GenBank/DDBJ whole genome shotgun (WGS) entry which is preliminary data.</text>
</comment>
<dbReference type="Proteomes" id="UP000523447">
    <property type="component" value="Unassembled WGS sequence"/>
</dbReference>
<keyword evidence="2" id="KW-1185">Reference proteome</keyword>
<dbReference type="EMBL" id="JAAXPE010000001">
    <property type="protein sequence ID" value="NKY84248.1"/>
    <property type="molecule type" value="Genomic_DNA"/>
</dbReference>